<proteinExistence type="predicted"/>
<evidence type="ECO:0000313" key="3">
    <source>
        <dbReference type="EMBL" id="GMI29757.1"/>
    </source>
</evidence>
<feature type="non-terminal residue" evidence="3">
    <location>
        <position position="1"/>
    </location>
</feature>
<dbReference type="InterPro" id="IPR046450">
    <property type="entry name" value="PA_dom_sf"/>
</dbReference>
<feature type="domain" description="PA" evidence="2">
    <location>
        <begin position="10"/>
        <end position="50"/>
    </location>
</feature>
<comment type="caution">
    <text evidence="3">The sequence shown here is derived from an EMBL/GenBank/DDBJ whole genome shotgun (WGS) entry which is preliminary data.</text>
</comment>
<protein>
    <recommendedName>
        <fullName evidence="2">PA domain-containing protein</fullName>
    </recommendedName>
</protein>
<dbReference type="AlphaFoldDB" id="A0A9W7G2G0"/>
<dbReference type="Pfam" id="PF02225">
    <property type="entry name" value="PA"/>
    <property type="match status" value="1"/>
</dbReference>
<dbReference type="Gene3D" id="3.50.30.30">
    <property type="match status" value="1"/>
</dbReference>
<dbReference type="InterPro" id="IPR003137">
    <property type="entry name" value="PA_domain"/>
</dbReference>
<evidence type="ECO:0000259" key="2">
    <source>
        <dbReference type="Pfam" id="PF02225"/>
    </source>
</evidence>
<dbReference type="SUPFAM" id="SSF52025">
    <property type="entry name" value="PA domain"/>
    <property type="match status" value="1"/>
</dbReference>
<reference evidence="3" key="1">
    <citation type="submission" date="2022-07" db="EMBL/GenBank/DDBJ databases">
        <title>Genome analysis of Parmales, a sister group of diatoms, reveals the evolutionary specialization of diatoms from phago-mixotrophs to photoautotrophs.</title>
        <authorList>
            <person name="Ban H."/>
            <person name="Sato S."/>
            <person name="Yoshikawa S."/>
            <person name="Kazumasa Y."/>
            <person name="Nakamura Y."/>
            <person name="Ichinomiya M."/>
            <person name="Saitoh K."/>
            <person name="Sato N."/>
            <person name="Blanc-Mathieu R."/>
            <person name="Endo H."/>
            <person name="Kuwata A."/>
            <person name="Ogata H."/>
        </authorList>
    </citation>
    <scope>NUCLEOTIDE SEQUENCE</scope>
</reference>
<accession>A0A9W7G2G0</accession>
<keyword evidence="4" id="KW-1185">Reference proteome</keyword>
<dbReference type="EMBL" id="BRXZ01008697">
    <property type="protein sequence ID" value="GMI29757.1"/>
    <property type="molecule type" value="Genomic_DNA"/>
</dbReference>
<sequence length="172" mass="18233">GGGGGKIENGDEIDHRIAVVKRDGKIPLARKALAAQAAGAVAVVVVDDGRCGGIYDQYCVLGASKLAGEGWGEVDNGRVWKMLRIPTVLVDADVWVGGGEGEGGEVIEEAVEEVVEEAEEVVEEAEAEEVVEEEAVEEEAVEEEAVEEEAVEEEAVEEEAVEEKEDDGNDEL</sequence>
<organism evidence="3 4">
    <name type="scientific">Triparma retinervis</name>
    <dbReference type="NCBI Taxonomy" id="2557542"/>
    <lineage>
        <taxon>Eukaryota</taxon>
        <taxon>Sar</taxon>
        <taxon>Stramenopiles</taxon>
        <taxon>Ochrophyta</taxon>
        <taxon>Bolidophyceae</taxon>
        <taxon>Parmales</taxon>
        <taxon>Triparmaceae</taxon>
        <taxon>Triparma</taxon>
    </lineage>
</organism>
<feature type="region of interest" description="Disordered" evidence="1">
    <location>
        <begin position="122"/>
        <end position="172"/>
    </location>
</feature>
<gene>
    <name evidence="3" type="ORF">TrRE_jg12050</name>
</gene>
<evidence type="ECO:0000313" key="4">
    <source>
        <dbReference type="Proteomes" id="UP001165082"/>
    </source>
</evidence>
<dbReference type="Proteomes" id="UP001165082">
    <property type="component" value="Unassembled WGS sequence"/>
</dbReference>
<evidence type="ECO:0000256" key="1">
    <source>
        <dbReference type="SAM" id="MobiDB-lite"/>
    </source>
</evidence>
<name>A0A9W7G2G0_9STRA</name>